<gene>
    <name evidence="1" type="ORF">PGTG_22678</name>
</gene>
<evidence type="ECO:0000313" key="1">
    <source>
        <dbReference type="EMBL" id="EHS62794.1"/>
    </source>
</evidence>
<dbReference type="AlphaFoldDB" id="H6QV93"/>
<dbReference type="KEGG" id="pgr:PGTG_22678"/>
<organism evidence="1 2">
    <name type="scientific">Puccinia graminis f. sp. tritici (strain CRL 75-36-700-3 / race SCCL)</name>
    <name type="common">Black stem rust fungus</name>
    <dbReference type="NCBI Taxonomy" id="418459"/>
    <lineage>
        <taxon>Eukaryota</taxon>
        <taxon>Fungi</taxon>
        <taxon>Dikarya</taxon>
        <taxon>Basidiomycota</taxon>
        <taxon>Pucciniomycotina</taxon>
        <taxon>Pucciniomycetes</taxon>
        <taxon>Pucciniales</taxon>
        <taxon>Pucciniaceae</taxon>
        <taxon>Puccinia</taxon>
    </lineage>
</organism>
<reference evidence="2" key="1">
    <citation type="journal article" date="2011" name="Proc. Natl. Acad. Sci. U.S.A.">
        <title>Obligate biotrophy features unraveled by the genomic analysis of rust fungi.</title>
        <authorList>
            <person name="Duplessis S."/>
            <person name="Cuomo C.A."/>
            <person name="Lin Y.-C."/>
            <person name="Aerts A."/>
            <person name="Tisserant E."/>
            <person name="Veneault-Fourrey C."/>
            <person name="Joly D.L."/>
            <person name="Hacquard S."/>
            <person name="Amselem J."/>
            <person name="Cantarel B.L."/>
            <person name="Chiu R."/>
            <person name="Coutinho P.M."/>
            <person name="Feau N."/>
            <person name="Field M."/>
            <person name="Frey P."/>
            <person name="Gelhaye E."/>
            <person name="Goldberg J."/>
            <person name="Grabherr M.G."/>
            <person name="Kodira C.D."/>
            <person name="Kohler A."/>
            <person name="Kuees U."/>
            <person name="Lindquist E.A."/>
            <person name="Lucas S.M."/>
            <person name="Mago R."/>
            <person name="Mauceli E."/>
            <person name="Morin E."/>
            <person name="Murat C."/>
            <person name="Pangilinan J.L."/>
            <person name="Park R."/>
            <person name="Pearson M."/>
            <person name="Quesneville H."/>
            <person name="Rouhier N."/>
            <person name="Sakthikumar S."/>
            <person name="Salamov A.A."/>
            <person name="Schmutz J."/>
            <person name="Selles B."/>
            <person name="Shapiro H."/>
            <person name="Tanguay P."/>
            <person name="Tuskan G.A."/>
            <person name="Henrissat B."/>
            <person name="Van de Peer Y."/>
            <person name="Rouze P."/>
            <person name="Ellis J.G."/>
            <person name="Dodds P.N."/>
            <person name="Schein J.E."/>
            <person name="Zhong S."/>
            <person name="Hamelin R.C."/>
            <person name="Grigoriev I.V."/>
            <person name="Szabo L.J."/>
            <person name="Martin F."/>
        </authorList>
    </citation>
    <scope>NUCLEOTIDE SEQUENCE [LARGE SCALE GENOMIC DNA]</scope>
    <source>
        <strain evidence="2">CRL 75-36-700-3 / race SCCL</strain>
    </source>
</reference>
<dbReference type="RefSeq" id="XP_003888573.1">
    <property type="nucleotide sequence ID" value="XM_003888524.1"/>
</dbReference>
<dbReference type="EMBL" id="DS178386">
    <property type="protein sequence ID" value="EHS62794.1"/>
    <property type="molecule type" value="Genomic_DNA"/>
</dbReference>
<dbReference type="PANTHER" id="PTHR31912">
    <property type="entry name" value="IP13529P"/>
    <property type="match status" value="1"/>
</dbReference>
<dbReference type="InParanoid" id="H6QV93"/>
<evidence type="ECO:0000313" key="2">
    <source>
        <dbReference type="Proteomes" id="UP000008783"/>
    </source>
</evidence>
<dbReference type="HOGENOM" id="CLU_1533330_0_0_1"/>
<accession>H6QV93</accession>
<dbReference type="GeneID" id="13540777"/>
<dbReference type="Proteomes" id="UP000008783">
    <property type="component" value="Unassembled WGS sequence"/>
</dbReference>
<protein>
    <submittedName>
        <fullName evidence="1">Uncharacterized protein</fullName>
    </submittedName>
</protein>
<proteinExistence type="predicted"/>
<sequence>MCGMHASGIRDKRTVDYVQSFLHLDSTGGHSPVASRTWEQIKAQSFQLWELGQAGVRTHYENKSKELGVCDAINLEFVEIMLNPAKTTEQQAIRDIPEEGQERLFNSFLHLKGFDGCKDTPVEILHVFLLGIVKYLTIDFLGTLKGPQLEQVLAAWEAFNIHSLNITSIPSKFLT</sequence>
<dbReference type="PANTHER" id="PTHR31912:SF34">
    <property type="entry name" value="NOTOCHORD-RELATED PROTEIN"/>
    <property type="match status" value="1"/>
</dbReference>
<dbReference type="OrthoDB" id="2506087at2759"/>
<dbReference type="STRING" id="418459.H6QV93"/>
<name>H6QV93_PUCGT</name>
<dbReference type="VEuPathDB" id="FungiDB:PGTG_22678"/>
<keyword evidence="2" id="KW-1185">Reference proteome</keyword>